<organism evidence="1 2">
    <name type="scientific">Anoxybacterium hadale</name>
    <dbReference type="NCBI Taxonomy" id="3408580"/>
    <lineage>
        <taxon>Bacteria</taxon>
        <taxon>Bacillati</taxon>
        <taxon>Bacillota</taxon>
        <taxon>Clostridia</taxon>
        <taxon>Peptostreptococcales</taxon>
        <taxon>Anaerovoracaceae</taxon>
        <taxon>Anoxybacterium</taxon>
    </lineage>
</organism>
<keyword evidence="1" id="KW-0378">Hydrolase</keyword>
<gene>
    <name evidence="1" type="ORF">FRZ06_18010</name>
</gene>
<accession>A0ACD1AFE6</accession>
<sequence>MYKFFPTCPQSRHQRISPVTAIHSLFIIPESRPHGEDLEGNMLEDKQKNTMVWKAVCVLAALMIGAFLGSPASKGFTGQISEAISGITIQAVKMQYIHKEDTAPEKQLKADQEIKTGEKSNTTDATSKPSVQETEEKSEPNADAASIENTASAGITETAAAVSPAPAFSTPANEDAAGLVTNANRGGAASRKEVDVLIHLINAEAYGLSYKAKVAVGQVVMNRWTGPYYGDDLLAIMTAPHQFTPIYNGSAYKKKIEQDSVTAAYAVLSGTGVAELTDDTYYFVNPDFTQDKTIETKMQFVCEIEGMHFFKPPAK</sequence>
<evidence type="ECO:0000313" key="1">
    <source>
        <dbReference type="EMBL" id="QOX65104.1"/>
    </source>
</evidence>
<dbReference type="Proteomes" id="UP000594014">
    <property type="component" value="Chromosome"/>
</dbReference>
<name>A0ACD1AFE6_9FIRM</name>
<dbReference type="EMBL" id="CP042469">
    <property type="protein sequence ID" value="QOX65104.1"/>
    <property type="molecule type" value="Genomic_DNA"/>
</dbReference>
<evidence type="ECO:0000313" key="2">
    <source>
        <dbReference type="Proteomes" id="UP000594014"/>
    </source>
</evidence>
<reference evidence="1" key="1">
    <citation type="submission" date="2019-08" db="EMBL/GenBank/DDBJ databases">
        <title>Genome sequence of Clostridiales bacterium MT110.</title>
        <authorList>
            <person name="Cao J."/>
        </authorList>
    </citation>
    <scope>NUCLEOTIDE SEQUENCE</scope>
    <source>
        <strain evidence="1">MT110</strain>
    </source>
</reference>
<protein>
    <submittedName>
        <fullName evidence="1">Cell wall hydrolase</fullName>
    </submittedName>
</protein>
<keyword evidence="2" id="KW-1185">Reference proteome</keyword>
<proteinExistence type="predicted"/>